<organism evidence="10 11">
    <name type="scientific">Streptomyces ossamyceticus</name>
    <dbReference type="NCBI Taxonomy" id="249581"/>
    <lineage>
        <taxon>Bacteria</taxon>
        <taxon>Bacillati</taxon>
        <taxon>Actinomycetota</taxon>
        <taxon>Actinomycetes</taxon>
        <taxon>Kitasatosporales</taxon>
        <taxon>Streptomycetaceae</taxon>
        <taxon>Streptomyces</taxon>
    </lineage>
</organism>
<dbReference type="Pfam" id="PF00364">
    <property type="entry name" value="Biotin_lipoyl"/>
    <property type="match status" value="1"/>
</dbReference>
<keyword evidence="11" id="KW-1185">Reference proteome</keyword>
<dbReference type="InterPro" id="IPR003016">
    <property type="entry name" value="2-oxoA_DH_lipoyl-BS"/>
</dbReference>
<dbReference type="CDD" id="cd06849">
    <property type="entry name" value="lipoyl_domain"/>
    <property type="match status" value="1"/>
</dbReference>
<dbReference type="Proteomes" id="UP001550210">
    <property type="component" value="Unassembled WGS sequence"/>
</dbReference>
<dbReference type="InterPro" id="IPR036625">
    <property type="entry name" value="E3-bd_dom_sf"/>
</dbReference>
<feature type="domain" description="Lipoyl-binding" evidence="8">
    <location>
        <begin position="5"/>
        <end position="82"/>
    </location>
</feature>
<evidence type="ECO:0000313" key="11">
    <source>
        <dbReference type="Proteomes" id="UP001550210"/>
    </source>
</evidence>
<dbReference type="PANTHER" id="PTHR43178">
    <property type="entry name" value="DIHYDROLIPOAMIDE ACETYLTRANSFERASE COMPONENT OF PYRUVATE DEHYDROGENASE COMPLEX"/>
    <property type="match status" value="1"/>
</dbReference>
<protein>
    <recommendedName>
        <fullName evidence="6">Dihydrolipoamide acetyltransferase component of pyruvate dehydrogenase complex</fullName>
        <ecNumber evidence="6">2.3.1.-</ecNumber>
    </recommendedName>
</protein>
<feature type="region of interest" description="Disordered" evidence="7">
    <location>
        <begin position="307"/>
        <end position="331"/>
    </location>
</feature>
<comment type="similarity">
    <text evidence="2 6">Belongs to the 2-oxoacid dehydrogenase family.</text>
</comment>
<evidence type="ECO:0000256" key="4">
    <source>
        <dbReference type="ARBA" id="ARBA00022823"/>
    </source>
</evidence>
<dbReference type="Gene3D" id="3.30.559.10">
    <property type="entry name" value="Chloramphenicol acetyltransferase-like domain"/>
    <property type="match status" value="1"/>
</dbReference>
<dbReference type="EC" id="2.3.1.-" evidence="6"/>
<accession>A0ABV2V552</accession>
<feature type="domain" description="Peripheral subunit-binding (PSBD)" evidence="9">
    <location>
        <begin position="194"/>
        <end position="231"/>
    </location>
</feature>
<dbReference type="EMBL" id="JBEXPZ010000046">
    <property type="protein sequence ID" value="MET9848948.1"/>
    <property type="molecule type" value="Genomic_DNA"/>
</dbReference>
<dbReference type="InterPro" id="IPR011053">
    <property type="entry name" value="Single_hybrid_motif"/>
</dbReference>
<dbReference type="Gene3D" id="4.10.320.10">
    <property type="entry name" value="E3-binding domain"/>
    <property type="match status" value="2"/>
</dbReference>
<name>A0ABV2V552_9ACTN</name>
<evidence type="ECO:0000256" key="2">
    <source>
        <dbReference type="ARBA" id="ARBA00007317"/>
    </source>
</evidence>
<dbReference type="InterPro" id="IPR023213">
    <property type="entry name" value="CAT-like_dom_sf"/>
</dbReference>
<dbReference type="SUPFAM" id="SSF52777">
    <property type="entry name" value="CoA-dependent acyltransferases"/>
    <property type="match status" value="1"/>
</dbReference>
<reference evidence="10 11" key="1">
    <citation type="submission" date="2024-06" db="EMBL/GenBank/DDBJ databases">
        <title>The Natural Products Discovery Center: Release of the First 8490 Sequenced Strains for Exploring Actinobacteria Biosynthetic Diversity.</title>
        <authorList>
            <person name="Kalkreuter E."/>
            <person name="Kautsar S.A."/>
            <person name="Yang D."/>
            <person name="Bader C.D."/>
            <person name="Teijaro C.N."/>
            <person name="Fluegel L."/>
            <person name="Davis C.M."/>
            <person name="Simpson J.R."/>
            <person name="Lauterbach L."/>
            <person name="Steele A.D."/>
            <person name="Gui C."/>
            <person name="Meng S."/>
            <person name="Li G."/>
            <person name="Viehrig K."/>
            <person name="Ye F."/>
            <person name="Su P."/>
            <person name="Kiefer A.F."/>
            <person name="Nichols A."/>
            <person name="Cepeda A.J."/>
            <person name="Yan W."/>
            <person name="Fan B."/>
            <person name="Jiang Y."/>
            <person name="Adhikari A."/>
            <person name="Zheng C.-J."/>
            <person name="Schuster L."/>
            <person name="Cowan T.M."/>
            <person name="Smanski M.J."/>
            <person name="Chevrette M.G."/>
            <person name="De Carvalho L.P.S."/>
            <person name="Shen B."/>
        </authorList>
    </citation>
    <scope>NUCLEOTIDE SEQUENCE [LARGE SCALE GENOMIC DNA]</scope>
    <source>
        <strain evidence="10 11">NPDC006434</strain>
    </source>
</reference>
<dbReference type="SUPFAM" id="SSF47005">
    <property type="entry name" value="Peripheral subunit-binding domain of 2-oxo acid dehydrogenase complex"/>
    <property type="match status" value="2"/>
</dbReference>
<feature type="region of interest" description="Disordered" evidence="7">
    <location>
        <begin position="81"/>
        <end position="149"/>
    </location>
</feature>
<dbReference type="Gene3D" id="2.40.50.100">
    <property type="match status" value="1"/>
</dbReference>
<gene>
    <name evidence="10" type="ORF">ABZZ21_31275</name>
</gene>
<dbReference type="InterPro" id="IPR000089">
    <property type="entry name" value="Biotin_lipoyl"/>
</dbReference>
<dbReference type="InterPro" id="IPR004167">
    <property type="entry name" value="PSBD"/>
</dbReference>
<evidence type="ECO:0000256" key="1">
    <source>
        <dbReference type="ARBA" id="ARBA00001938"/>
    </source>
</evidence>
<dbReference type="RefSeq" id="WP_355401168.1">
    <property type="nucleotide sequence ID" value="NZ_JBEXPZ010000046.1"/>
</dbReference>
<dbReference type="Pfam" id="PF02817">
    <property type="entry name" value="E3_binding"/>
    <property type="match status" value="2"/>
</dbReference>
<evidence type="ECO:0000256" key="5">
    <source>
        <dbReference type="ARBA" id="ARBA00023315"/>
    </source>
</evidence>
<dbReference type="InterPro" id="IPR050743">
    <property type="entry name" value="2-oxoacid_DH_E2_comp"/>
</dbReference>
<keyword evidence="4 6" id="KW-0450">Lipoyl</keyword>
<dbReference type="SUPFAM" id="SSF51230">
    <property type="entry name" value="Single hybrid motif"/>
    <property type="match status" value="1"/>
</dbReference>
<evidence type="ECO:0000313" key="10">
    <source>
        <dbReference type="EMBL" id="MET9848948.1"/>
    </source>
</evidence>
<feature type="compositionally biased region" description="Low complexity" evidence="7">
    <location>
        <begin position="131"/>
        <end position="149"/>
    </location>
</feature>
<proteinExistence type="inferred from homology"/>
<dbReference type="PANTHER" id="PTHR43178:SF5">
    <property type="entry name" value="LIPOAMIDE ACYLTRANSFERASE COMPONENT OF BRANCHED-CHAIN ALPHA-KETO ACID DEHYDROGENASE COMPLEX, MITOCHONDRIAL"/>
    <property type="match status" value="1"/>
</dbReference>
<dbReference type="PROSITE" id="PS00189">
    <property type="entry name" value="LIPOYL"/>
    <property type="match status" value="1"/>
</dbReference>
<comment type="cofactor">
    <cofactor evidence="1 6">
        <name>(R)-lipoate</name>
        <dbReference type="ChEBI" id="CHEBI:83088"/>
    </cofactor>
</comment>
<evidence type="ECO:0000259" key="8">
    <source>
        <dbReference type="PROSITE" id="PS50968"/>
    </source>
</evidence>
<feature type="domain" description="Peripheral subunit-binding (PSBD)" evidence="9">
    <location>
        <begin position="271"/>
        <end position="308"/>
    </location>
</feature>
<dbReference type="PROSITE" id="PS50968">
    <property type="entry name" value="BIOTINYL_LIPOYL"/>
    <property type="match status" value="1"/>
</dbReference>
<evidence type="ECO:0000256" key="7">
    <source>
        <dbReference type="SAM" id="MobiDB-lite"/>
    </source>
</evidence>
<keyword evidence="3 6" id="KW-0808">Transferase</keyword>
<evidence type="ECO:0000256" key="6">
    <source>
        <dbReference type="RuleBase" id="RU003423"/>
    </source>
</evidence>
<sequence length="552" mass="55996">MSDVAVEVLLPKIGLTMQEGTIEEWLVPTGAAVAEGDALLRIATDKVDVDVEAEAGGLLHPVVPAGTTVPAGALIGWLLAEGEQPPDPAGTPMPAGSGTSTGTVGGPASVGSTALGAATGSPTPKTGVAGAGMSAGPTTPGAGTGFPAPMQTGAAAGALAGPTASGLLTASPASVAPPLNGGGATTAGPVGRLLASPNARRVALGAGVDLTAVRGTGPGGRIVSEDVEEFLAELSGDEAASLLSATPGASATSVLPVAPALPVTGAPSVTPVSPLVRRLAKERGIDLSEVNGTGPGGRIRRADLDTVGPAREAAPRRRNAAPRPGDVLPLTGMRGTIARRMHASLQEMAQLTHGYEVRMDAVVSLRDRLKEEWADTELPVPTLHDFLLKAAALALRDHPLLNATVREDGIHLLDDIHLGFAVAVPGGLMVPVIEDAAVLPLPEIARTAKALAHAAREGRIPPDRLEGATFTVTSLGGYGVDFFTPVINPGNVAILGVGRLRDGVEWLDDRPLRTRVLTLSLTFDHRAVDGAPAAEYLRTVGELLRKPLRLLV</sequence>
<dbReference type="PROSITE" id="PS51826">
    <property type="entry name" value="PSBD"/>
    <property type="match status" value="2"/>
</dbReference>
<dbReference type="Pfam" id="PF00198">
    <property type="entry name" value="2-oxoacid_dh"/>
    <property type="match status" value="1"/>
</dbReference>
<dbReference type="InterPro" id="IPR001078">
    <property type="entry name" value="2-oxoacid_DH_actylTfrase"/>
</dbReference>
<comment type="caution">
    <text evidence="10">The sequence shown here is derived from an EMBL/GenBank/DDBJ whole genome shotgun (WGS) entry which is preliminary data.</text>
</comment>
<evidence type="ECO:0000259" key="9">
    <source>
        <dbReference type="PROSITE" id="PS51826"/>
    </source>
</evidence>
<keyword evidence="5 6" id="KW-0012">Acyltransferase</keyword>
<evidence type="ECO:0000256" key="3">
    <source>
        <dbReference type="ARBA" id="ARBA00022679"/>
    </source>
</evidence>
<feature type="compositionally biased region" description="Low complexity" evidence="7">
    <location>
        <begin position="94"/>
        <end position="113"/>
    </location>
</feature>